<keyword evidence="1" id="KW-0812">Transmembrane</keyword>
<evidence type="ECO:0000313" key="3">
    <source>
        <dbReference type="Proteomes" id="UP000247978"/>
    </source>
</evidence>
<keyword evidence="1" id="KW-0472">Membrane</keyword>
<feature type="transmembrane region" description="Helical" evidence="1">
    <location>
        <begin position="80"/>
        <end position="103"/>
    </location>
</feature>
<name>A0A2V3W628_9BACI</name>
<reference evidence="2 3" key="1">
    <citation type="submission" date="2018-05" db="EMBL/GenBank/DDBJ databases">
        <title>Genomic Encyclopedia of Type Strains, Phase IV (KMG-IV): sequencing the most valuable type-strain genomes for metagenomic binning, comparative biology and taxonomic classification.</title>
        <authorList>
            <person name="Goeker M."/>
        </authorList>
    </citation>
    <scope>NUCLEOTIDE SEQUENCE [LARGE SCALE GENOMIC DNA]</scope>
    <source>
        <strain evidence="2 3">DSM 28556</strain>
    </source>
</reference>
<comment type="caution">
    <text evidence="2">The sequence shown here is derived from an EMBL/GenBank/DDBJ whole genome shotgun (WGS) entry which is preliminary data.</text>
</comment>
<dbReference type="RefSeq" id="WP_110394190.1">
    <property type="nucleotide sequence ID" value="NZ_JADIJL010000001.1"/>
</dbReference>
<evidence type="ECO:0000313" key="2">
    <source>
        <dbReference type="EMBL" id="PXW89470.1"/>
    </source>
</evidence>
<evidence type="ECO:0000256" key="1">
    <source>
        <dbReference type="SAM" id="Phobius"/>
    </source>
</evidence>
<sequence length="162" mass="18896">MKIKLMVTLITLSLLINLISLYNIGLAYLSFFFFIQFFLPRIMMKIISIAEKYEEKESKPFTRFIIALVYHPIICLINRISFIISTIMLVVASLFMVVLQFVFKNEIHHFLHHTVQIGNIEVFLQICLYAGYAIFTIAILCVVIDSVKLLKKEKIFQVKDLI</sequence>
<dbReference type="EMBL" id="QJJQ01000002">
    <property type="protein sequence ID" value="PXW89470.1"/>
    <property type="molecule type" value="Genomic_DNA"/>
</dbReference>
<accession>A0A2V3W628</accession>
<organism evidence="2 3">
    <name type="scientific">Pseudogracilibacillus auburnensis</name>
    <dbReference type="NCBI Taxonomy" id="1494959"/>
    <lineage>
        <taxon>Bacteria</taxon>
        <taxon>Bacillati</taxon>
        <taxon>Bacillota</taxon>
        <taxon>Bacilli</taxon>
        <taxon>Bacillales</taxon>
        <taxon>Bacillaceae</taxon>
        <taxon>Pseudogracilibacillus</taxon>
    </lineage>
</organism>
<dbReference type="Proteomes" id="UP000247978">
    <property type="component" value="Unassembled WGS sequence"/>
</dbReference>
<proteinExistence type="predicted"/>
<keyword evidence="1" id="KW-1133">Transmembrane helix</keyword>
<feature type="transmembrane region" description="Helical" evidence="1">
    <location>
        <begin position="6"/>
        <end position="39"/>
    </location>
</feature>
<feature type="transmembrane region" description="Helical" evidence="1">
    <location>
        <begin position="123"/>
        <end position="144"/>
    </location>
</feature>
<gene>
    <name evidence="2" type="ORF">DFR56_102247</name>
</gene>
<dbReference type="AlphaFoldDB" id="A0A2V3W628"/>
<keyword evidence="3" id="KW-1185">Reference proteome</keyword>
<protein>
    <submittedName>
        <fullName evidence="2">Uncharacterized protein</fullName>
    </submittedName>
</protein>